<protein>
    <submittedName>
        <fullName evidence="1">Uncharacterized protein</fullName>
    </submittedName>
</protein>
<keyword evidence="2" id="KW-1185">Reference proteome</keyword>
<name>A0ABQ1ZDC9_9BACL</name>
<dbReference type="RefSeq" id="WP_188592616.1">
    <property type="nucleotide sequence ID" value="NZ_BMFU01000003.1"/>
</dbReference>
<evidence type="ECO:0000313" key="1">
    <source>
        <dbReference type="EMBL" id="GGH55353.1"/>
    </source>
</evidence>
<gene>
    <name evidence="1" type="ORF">GCM10008014_24890</name>
</gene>
<evidence type="ECO:0000313" key="2">
    <source>
        <dbReference type="Proteomes" id="UP000652153"/>
    </source>
</evidence>
<reference evidence="2" key="1">
    <citation type="journal article" date="2019" name="Int. J. Syst. Evol. Microbiol.">
        <title>The Global Catalogue of Microorganisms (GCM) 10K type strain sequencing project: providing services to taxonomists for standard genome sequencing and annotation.</title>
        <authorList>
            <consortium name="The Broad Institute Genomics Platform"/>
            <consortium name="The Broad Institute Genome Sequencing Center for Infectious Disease"/>
            <person name="Wu L."/>
            <person name="Ma J."/>
        </authorList>
    </citation>
    <scope>NUCLEOTIDE SEQUENCE [LARGE SCALE GENOMIC DNA]</scope>
    <source>
        <strain evidence="2">CGMCC 1.12770</strain>
    </source>
</reference>
<proteinExistence type="predicted"/>
<accession>A0ABQ1ZDC9</accession>
<organism evidence="1 2">
    <name type="scientific">Paenibacillus silvae</name>
    <dbReference type="NCBI Taxonomy" id="1325358"/>
    <lineage>
        <taxon>Bacteria</taxon>
        <taxon>Bacillati</taxon>
        <taxon>Bacillota</taxon>
        <taxon>Bacilli</taxon>
        <taxon>Bacillales</taxon>
        <taxon>Paenibacillaceae</taxon>
        <taxon>Paenibacillus</taxon>
    </lineage>
</organism>
<dbReference type="Proteomes" id="UP000652153">
    <property type="component" value="Unassembled WGS sequence"/>
</dbReference>
<sequence>MSNRVDPLEGQDDKDFADVLKSFVLNLYDILKCSNFVWDKVVDLDIDAQEKILKTLKSGAQFLNEEIDVSKGSNELILSEQAKIVLADLQRAMYSKPPFYSDILINSLYLNIFSQFDEFIGELLTVLFNLRPGLLEESEKNFSVSDIFSYPNIEMFKKSIIEKEIDTIRRESYVKQIEIFEKKFKVKLKEFENWSEFVEVTQRRNIIMHCGGIVTEQYINICKENGYEDISSKGSKVDINVEYLNSSIFIMLEVGIKLVQVLWRKQFKHELNAADNALNSIIFQMLHQEEFEFSLIISEFALKLPNISDLEMKFFFLINHCIALKQLEMKNELEKTLKSVDWTVVNSELQIAKKILSDTDEDLVETMLQVGAEGKYFNQHAYATWPLFQLANNNQHFKTGFFNLYNITLEEYLNKVANKQADELESTALHGE</sequence>
<dbReference type="EMBL" id="BMFU01000003">
    <property type="protein sequence ID" value="GGH55353.1"/>
    <property type="molecule type" value="Genomic_DNA"/>
</dbReference>
<comment type="caution">
    <text evidence="1">The sequence shown here is derived from an EMBL/GenBank/DDBJ whole genome shotgun (WGS) entry which is preliminary data.</text>
</comment>